<sequence>MTRTRRPLPPPTEDPSDARRRKGKELMEKPVQRNPKFTRRLKSNQRLSMVVERELNFKDLEGTSFLIDVDRLRWRTYCTIRNRCNKTVVQEFYATMSWQHFLEGGPVRVRGKNVSFNASDINEWWETQSYLEWAERYEPKGIYQLYNQTLANELHDTGYAIWNTSNMFVQGQLDFKSVFWHTFFSYSLFPSHHWHNVTLGPAILLYLMKKNLPFDCGTIALKRIAEAEEGRNKRLQREMRAERRAAAEAGADNPVEEGVDLGVEPSTLRERRAPRRRSEQIPNWAQELTTMVRDLTVEFRAFKDSFDNARTYTRRTPQFKRKRTRTEGPFLELTLQMILSQIQPLLRYIIHTPYSILHTPQSQTPLLIQLLNYRACPHSLLWH</sequence>
<gene>
    <name evidence="3" type="ORF">Dsin_029135</name>
</gene>
<dbReference type="Proteomes" id="UP001281410">
    <property type="component" value="Unassembled WGS sequence"/>
</dbReference>
<evidence type="ECO:0000313" key="3">
    <source>
        <dbReference type="EMBL" id="KAK3189574.1"/>
    </source>
</evidence>
<organism evidence="3 4">
    <name type="scientific">Dipteronia sinensis</name>
    <dbReference type="NCBI Taxonomy" id="43782"/>
    <lineage>
        <taxon>Eukaryota</taxon>
        <taxon>Viridiplantae</taxon>
        <taxon>Streptophyta</taxon>
        <taxon>Embryophyta</taxon>
        <taxon>Tracheophyta</taxon>
        <taxon>Spermatophyta</taxon>
        <taxon>Magnoliopsida</taxon>
        <taxon>eudicotyledons</taxon>
        <taxon>Gunneridae</taxon>
        <taxon>Pentapetalae</taxon>
        <taxon>rosids</taxon>
        <taxon>malvids</taxon>
        <taxon>Sapindales</taxon>
        <taxon>Sapindaceae</taxon>
        <taxon>Hippocastanoideae</taxon>
        <taxon>Acereae</taxon>
        <taxon>Dipteronia</taxon>
    </lineage>
</organism>
<feature type="region of interest" description="Disordered" evidence="1">
    <location>
        <begin position="231"/>
        <end position="259"/>
    </location>
</feature>
<evidence type="ECO:0000256" key="1">
    <source>
        <dbReference type="SAM" id="MobiDB-lite"/>
    </source>
</evidence>
<protein>
    <recommendedName>
        <fullName evidence="2">Putative plant transposon protein domain-containing protein</fullName>
    </recommendedName>
</protein>
<dbReference type="Pfam" id="PF20167">
    <property type="entry name" value="Transposase_32"/>
    <property type="match status" value="1"/>
</dbReference>
<dbReference type="InterPro" id="IPR046796">
    <property type="entry name" value="Transposase_32_dom"/>
</dbReference>
<name>A0AAD9ZS88_9ROSI</name>
<evidence type="ECO:0000313" key="4">
    <source>
        <dbReference type="Proteomes" id="UP001281410"/>
    </source>
</evidence>
<proteinExistence type="predicted"/>
<feature type="domain" description="Putative plant transposon protein" evidence="2">
    <location>
        <begin position="71"/>
        <end position="234"/>
    </location>
</feature>
<feature type="region of interest" description="Disordered" evidence="1">
    <location>
        <begin position="1"/>
        <end position="33"/>
    </location>
</feature>
<evidence type="ECO:0000259" key="2">
    <source>
        <dbReference type="Pfam" id="PF20167"/>
    </source>
</evidence>
<dbReference type="AlphaFoldDB" id="A0AAD9ZS88"/>
<accession>A0AAD9ZS88</accession>
<dbReference type="EMBL" id="JANJYJ010000009">
    <property type="protein sequence ID" value="KAK3189574.1"/>
    <property type="molecule type" value="Genomic_DNA"/>
</dbReference>
<reference evidence="3" key="1">
    <citation type="journal article" date="2023" name="Plant J.">
        <title>Genome sequences and population genomics provide insights into the demographic history, inbreeding, and mutation load of two 'living fossil' tree species of Dipteronia.</title>
        <authorList>
            <person name="Feng Y."/>
            <person name="Comes H.P."/>
            <person name="Chen J."/>
            <person name="Zhu S."/>
            <person name="Lu R."/>
            <person name="Zhang X."/>
            <person name="Li P."/>
            <person name="Qiu J."/>
            <person name="Olsen K.M."/>
            <person name="Qiu Y."/>
        </authorList>
    </citation>
    <scope>NUCLEOTIDE SEQUENCE</scope>
    <source>
        <strain evidence="3">NBL</strain>
    </source>
</reference>
<comment type="caution">
    <text evidence="3">The sequence shown here is derived from an EMBL/GenBank/DDBJ whole genome shotgun (WGS) entry which is preliminary data.</text>
</comment>
<feature type="compositionally biased region" description="Basic and acidic residues" evidence="1">
    <location>
        <begin position="231"/>
        <end position="246"/>
    </location>
</feature>
<keyword evidence="4" id="KW-1185">Reference proteome</keyword>